<accession>A0A1B7K4T4</accession>
<evidence type="ECO:0000313" key="1">
    <source>
        <dbReference type="EMBL" id="OAT55160.1"/>
    </source>
</evidence>
<dbReference type="Proteomes" id="UP000078386">
    <property type="component" value="Unassembled WGS sequence"/>
</dbReference>
<dbReference type="Pfam" id="PF07191">
    <property type="entry name" value="Zn_ribbon_6"/>
    <property type="match status" value="1"/>
</dbReference>
<proteinExistence type="predicted"/>
<dbReference type="InterPro" id="IPR010807">
    <property type="entry name" value="YfgJ-like"/>
</dbReference>
<sequence length="77" mass="8484">MEFICPTCQASLEVQGQQAHCAHCDKTFTLEPRCPECHKPLEVLKACGAVDFFCQNGHGMISKKRVEWASVSESAGQ</sequence>
<dbReference type="InterPro" id="IPR029037">
    <property type="entry name" value="DUF1407/YfgJ-like_sf"/>
</dbReference>
<comment type="caution">
    <text evidence="1">The sequence shown here is derived from an EMBL/GenBank/DDBJ whole genome shotgun (WGS) entry which is preliminary data.</text>
</comment>
<evidence type="ECO:0000313" key="2">
    <source>
        <dbReference type="Proteomes" id="UP000078386"/>
    </source>
</evidence>
<gene>
    <name evidence="1" type="ORF">M989_01332</name>
</gene>
<name>A0A1B7K4T4_9ENTR</name>
<keyword evidence="2" id="KW-1185">Reference proteome</keyword>
<dbReference type="PATRIC" id="fig|1354264.4.peg.1393"/>
<organism evidence="1 2">
    <name type="scientific">Kluyvera georgiana ATCC 51603</name>
    <dbReference type="NCBI Taxonomy" id="1354264"/>
    <lineage>
        <taxon>Bacteria</taxon>
        <taxon>Pseudomonadati</taxon>
        <taxon>Pseudomonadota</taxon>
        <taxon>Gammaproteobacteria</taxon>
        <taxon>Enterobacterales</taxon>
        <taxon>Enterobacteriaceae</taxon>
        <taxon>Kluyvera</taxon>
    </lineage>
</organism>
<reference evidence="1 2" key="1">
    <citation type="submission" date="2016-04" db="EMBL/GenBank/DDBJ databases">
        <title>ATOL: Assembling a taxonomically balanced genome-scale reconstruction of the evolutionary history of the Enterobacteriaceae.</title>
        <authorList>
            <person name="Plunkett G.III."/>
            <person name="Neeno-Eckwall E.C."/>
            <person name="Glasner J.D."/>
            <person name="Perna N.T."/>
        </authorList>
    </citation>
    <scope>NUCLEOTIDE SEQUENCE [LARGE SCALE GENOMIC DNA]</scope>
    <source>
        <strain evidence="1 2">ATCC 51603</strain>
    </source>
</reference>
<protein>
    <submittedName>
        <fullName evidence="1">YfgJ family protein</fullName>
    </submittedName>
</protein>
<dbReference type="EMBL" id="LXEU01000030">
    <property type="protein sequence ID" value="OAT55160.1"/>
    <property type="molecule type" value="Genomic_DNA"/>
</dbReference>
<dbReference type="AlphaFoldDB" id="A0A1B7K4T4"/>
<dbReference type="RefSeq" id="WP_064543576.1">
    <property type="nucleotide sequence ID" value="NZ_LXEU01000030.1"/>
</dbReference>
<dbReference type="Gene3D" id="2.10.290.10">
    <property type="entry name" value="YfgJ-like"/>
    <property type="match status" value="1"/>
</dbReference>
<dbReference type="SUPFAM" id="SSF161187">
    <property type="entry name" value="YfgJ-like"/>
    <property type="match status" value="1"/>
</dbReference>